<keyword evidence="2" id="KW-0812">Transmembrane</keyword>
<dbReference type="Proteomes" id="UP000005519">
    <property type="component" value="Unassembled WGS sequence"/>
</dbReference>
<evidence type="ECO:0000256" key="1">
    <source>
        <dbReference type="ARBA" id="ARBA00023186"/>
    </source>
</evidence>
<dbReference type="AlphaFoldDB" id="C9PNB9"/>
<feature type="transmembrane region" description="Helical" evidence="2">
    <location>
        <begin position="320"/>
        <end position="342"/>
    </location>
</feature>
<dbReference type="HOGENOM" id="CLU_399986_0_0_6"/>
<evidence type="ECO:0000256" key="2">
    <source>
        <dbReference type="SAM" id="Phobius"/>
    </source>
</evidence>
<dbReference type="RefSeq" id="WP_005763192.1">
    <property type="nucleotide sequence ID" value="NZ_GG704811.1"/>
</dbReference>
<evidence type="ECO:0000313" key="3">
    <source>
        <dbReference type="EMBL" id="EEX50906.1"/>
    </source>
</evidence>
<keyword evidence="2" id="KW-0472">Membrane</keyword>
<dbReference type="STRING" id="667128.HMPREF0621_0493"/>
<keyword evidence="2" id="KW-1133">Transmembrane helix</keyword>
<keyword evidence="4" id="KW-1185">Reference proteome</keyword>
<feature type="transmembrane region" description="Helical" evidence="2">
    <location>
        <begin position="281"/>
        <end position="299"/>
    </location>
</feature>
<sequence length="585" mass="69564">MSCWTILGIEPTYDEREIRRAYAKKLKITRPDDDPEAYQRLREAFDDALMMAPYFASQHDSQDKNNWLDDDIDIRENEKNAGCEFVEEQNTAQLFENEFRFDDVYSAWFNKSEFLSNINKQDAGSTPDCTTEQNNPAEASSINAVMDTSELFYEHISASQLIEIIERWFKQGGDILLIEKWREIQNLLTKLPIEESEDVSWSFLSFLRENNIDNPMLWAQWSSYFNWHNDYQIQFRLNYDDIEDLNKYILLADLHSPQPTRFFEYPIFSTFLARLNQGTNFIFNVLYAFLIAPFLFYELPEPQRKFFERQHKGIKRLYDWAILLRLMFRGELIIGLIIMIYYAEADFTDGLISASVFILGFLFISTLLLMAFYRLLSPFTMWLNRYLAFLFGLCLPIVLILIRHLVAIPAYFDAVYFLLLLLSWSSLATRILRESLFVYIFMTCFMYFMFIEMTNYALELAIFWINFNFFLEKYARAYFAQLLTMKDILSSKLIQQNMLWRLMYAIRGLLIWFFLLPVQIVNWFMDYEDKGSVFELIAVSVLLMWGVSFFSTQPLLFFYPIVFLVIGIQKLIKIVLLYQLRKNVS</sequence>
<feature type="transmembrane region" description="Helical" evidence="2">
    <location>
        <begin position="533"/>
        <end position="551"/>
    </location>
</feature>
<feature type="transmembrane region" description="Helical" evidence="2">
    <location>
        <begin position="383"/>
        <end position="402"/>
    </location>
</feature>
<protein>
    <submittedName>
        <fullName evidence="3">DnaJ domain protein</fullName>
    </submittedName>
</protein>
<dbReference type="Gene3D" id="1.10.287.110">
    <property type="entry name" value="DnaJ domain"/>
    <property type="match status" value="1"/>
</dbReference>
<dbReference type="EMBL" id="ACZR01000005">
    <property type="protein sequence ID" value="EEX50906.1"/>
    <property type="molecule type" value="Genomic_DNA"/>
</dbReference>
<reference evidence="3 4" key="1">
    <citation type="submission" date="2009-10" db="EMBL/GenBank/DDBJ databases">
        <authorList>
            <person name="Muzny D."/>
            <person name="Qin X."/>
            <person name="Deng J."/>
            <person name="Jiang H."/>
            <person name="Liu Y."/>
            <person name="Qu J."/>
            <person name="Song X.-Z."/>
            <person name="Zhang L."/>
            <person name="Thornton R."/>
            <person name="Coyle M."/>
            <person name="Francisco L."/>
            <person name="Jackson L."/>
            <person name="Javaid M."/>
            <person name="Korchina V."/>
            <person name="Kovar C."/>
            <person name="Mata R."/>
            <person name="Mathew T."/>
            <person name="Ngo R."/>
            <person name="Nguyen L."/>
            <person name="Nguyen N."/>
            <person name="Okwuonu G."/>
            <person name="Ongeri F."/>
            <person name="Pham C."/>
            <person name="Simmons D."/>
            <person name="Wilczek-Boney K."/>
            <person name="Hale W."/>
            <person name="Jakkamsetti A."/>
            <person name="Pham P."/>
            <person name="Ruth R."/>
            <person name="San Lucas F."/>
            <person name="Warren J."/>
            <person name="Zhang J."/>
            <person name="Zhao Z."/>
            <person name="Zhou C."/>
            <person name="Zhu D."/>
            <person name="Lee S."/>
            <person name="Bess C."/>
            <person name="Blankenburg K."/>
            <person name="Forbes L."/>
            <person name="Fu Q."/>
            <person name="Gubbala S."/>
            <person name="Hirani K."/>
            <person name="Jayaseelan J.C."/>
            <person name="Lara F."/>
            <person name="Munidasa M."/>
            <person name="Palculict T."/>
            <person name="Patil S."/>
            <person name="Pu L.-L."/>
            <person name="Saada N."/>
            <person name="Tang L."/>
            <person name="Weissenberger G."/>
            <person name="Zhu Y."/>
            <person name="Hemphill L."/>
            <person name="Shang Y."/>
            <person name="Youmans B."/>
            <person name="Ayvaz T."/>
            <person name="Ross M."/>
            <person name="Santibanez J."/>
            <person name="Aqrawi P."/>
            <person name="Gross S."/>
            <person name="Joshi V."/>
            <person name="Fowler G."/>
            <person name="Nazareth L."/>
            <person name="Reid J."/>
            <person name="Worley K."/>
            <person name="Petrosino J."/>
            <person name="Highlander S."/>
            <person name="Gibbs R."/>
        </authorList>
    </citation>
    <scope>NUCLEOTIDE SEQUENCE [LARGE SCALE GENOMIC DNA]</scope>
    <source>
        <strain evidence="3 4">ATCC 43325</strain>
    </source>
</reference>
<name>C9PNB9_9PAST</name>
<dbReference type="InterPro" id="IPR036869">
    <property type="entry name" value="J_dom_sf"/>
</dbReference>
<accession>C9PNB9</accession>
<dbReference type="CDD" id="cd06257">
    <property type="entry name" value="DnaJ"/>
    <property type="match status" value="1"/>
</dbReference>
<keyword evidence="1" id="KW-0143">Chaperone</keyword>
<feature type="transmembrane region" description="Helical" evidence="2">
    <location>
        <begin position="502"/>
        <end position="521"/>
    </location>
</feature>
<gene>
    <name evidence="3" type="ORF">HMPREF0621_0493</name>
</gene>
<dbReference type="InterPro" id="IPR001623">
    <property type="entry name" value="DnaJ_domain"/>
</dbReference>
<dbReference type="SUPFAM" id="SSF46565">
    <property type="entry name" value="Chaperone J-domain"/>
    <property type="match status" value="1"/>
</dbReference>
<feature type="transmembrane region" description="Helical" evidence="2">
    <location>
        <begin position="354"/>
        <end position="376"/>
    </location>
</feature>
<organism evidence="3 4">
    <name type="scientific">Pasteurella dagmatis ATCC 43325</name>
    <dbReference type="NCBI Taxonomy" id="667128"/>
    <lineage>
        <taxon>Bacteria</taxon>
        <taxon>Pseudomonadati</taxon>
        <taxon>Pseudomonadota</taxon>
        <taxon>Gammaproteobacteria</taxon>
        <taxon>Pasteurellales</taxon>
        <taxon>Pasteurellaceae</taxon>
        <taxon>Pasteurella</taxon>
    </lineage>
</organism>
<feature type="transmembrane region" description="Helical" evidence="2">
    <location>
        <begin position="408"/>
        <end position="424"/>
    </location>
</feature>
<feature type="transmembrane region" description="Helical" evidence="2">
    <location>
        <begin position="557"/>
        <end position="578"/>
    </location>
</feature>
<feature type="transmembrane region" description="Helical" evidence="2">
    <location>
        <begin position="436"/>
        <end position="458"/>
    </location>
</feature>
<proteinExistence type="predicted"/>
<comment type="caution">
    <text evidence="3">The sequence shown here is derived from an EMBL/GenBank/DDBJ whole genome shotgun (WGS) entry which is preliminary data.</text>
</comment>
<evidence type="ECO:0000313" key="4">
    <source>
        <dbReference type="Proteomes" id="UP000005519"/>
    </source>
</evidence>